<dbReference type="InterPro" id="IPR019207">
    <property type="entry name" value="DUF2092"/>
</dbReference>
<dbReference type="SUPFAM" id="SSF89392">
    <property type="entry name" value="Prokaryotic lipoproteins and lipoprotein localization factors"/>
    <property type="match status" value="1"/>
</dbReference>
<feature type="signal peptide" evidence="5">
    <location>
        <begin position="1"/>
        <end position="24"/>
    </location>
</feature>
<evidence type="ECO:0000256" key="3">
    <source>
        <dbReference type="ARBA" id="ARBA00022729"/>
    </source>
</evidence>
<comment type="caution">
    <text evidence="6">The sequence shown here is derived from an EMBL/GenBank/DDBJ whole genome shotgun (WGS) entry which is preliminary data.</text>
</comment>
<reference evidence="6 7" key="1">
    <citation type="submission" date="2020-04" db="EMBL/GenBank/DDBJ databases">
        <title>Molecular characterization of pseudomonads from Agaricus bisporus reveal novel blotch 2 pathogens in Western Europe.</title>
        <authorList>
            <person name="Taparia T."/>
            <person name="Krijger M."/>
            <person name="Haynes E."/>
            <person name="Elpinstone J.G."/>
            <person name="Noble R."/>
            <person name="Van Der Wolf J."/>
        </authorList>
    </citation>
    <scope>NUCLEOTIDE SEQUENCE [LARGE SCALE GENOMIC DNA]</scope>
    <source>
        <strain evidence="6 7">IPO3738</strain>
    </source>
</reference>
<dbReference type="Pfam" id="PF09865">
    <property type="entry name" value="DUF2092"/>
    <property type="match status" value="1"/>
</dbReference>
<dbReference type="EMBL" id="JACAQE010000010">
    <property type="protein sequence ID" value="NWC17692.1"/>
    <property type="molecule type" value="Genomic_DNA"/>
</dbReference>
<sequence length="256" mass="28664">MPSLHRHALITLLGLMLCGGPVRAADSELNANALSALQRMGTYLRSLTHFRISASSHTDQVLDSGQTLEFSHRTELQAVQPDKLQITVSNGELTRSLYYNGQTFVLYNSRHGYFARSEAPPRIDQLLDQLNERYGIELPLADLFRWNSTTAAEVGIDTALYIGSEQVDGETCTHYAYRQPDIDWQLWVRDGDQPLPCRLVISRRDLAEQPRHSVDFHWDLKRPSPASAFEFNPPAGALAVPLRALDAAQPGLETKP</sequence>
<organism evidence="6 7">
    <name type="scientific">Pseudomonas gingeri</name>
    <dbReference type="NCBI Taxonomy" id="117681"/>
    <lineage>
        <taxon>Bacteria</taxon>
        <taxon>Pseudomonadati</taxon>
        <taxon>Pseudomonadota</taxon>
        <taxon>Gammaproteobacteria</taxon>
        <taxon>Pseudomonadales</taxon>
        <taxon>Pseudomonadaceae</taxon>
        <taxon>Pseudomonas</taxon>
    </lineage>
</organism>
<name>A0A7Y7Y6P3_9PSED</name>
<evidence type="ECO:0000313" key="6">
    <source>
        <dbReference type="EMBL" id="NWC17692.1"/>
    </source>
</evidence>
<dbReference type="AlphaFoldDB" id="A0A7Y7Y6P3"/>
<feature type="chain" id="PRO_5031553751" evidence="5">
    <location>
        <begin position="25"/>
        <end position="256"/>
    </location>
</feature>
<dbReference type="Proteomes" id="UP000517547">
    <property type="component" value="Unassembled WGS sequence"/>
</dbReference>
<dbReference type="GeneID" id="57662312"/>
<accession>A0A7Y7Y6P3</accession>
<evidence type="ECO:0000256" key="1">
    <source>
        <dbReference type="ARBA" id="ARBA00011245"/>
    </source>
</evidence>
<evidence type="ECO:0000256" key="2">
    <source>
        <dbReference type="ARBA" id="ARBA00022448"/>
    </source>
</evidence>
<dbReference type="GO" id="GO:0015031">
    <property type="term" value="P:protein transport"/>
    <property type="evidence" value="ECO:0007669"/>
    <property type="project" value="UniProtKB-KW"/>
</dbReference>
<evidence type="ECO:0000256" key="5">
    <source>
        <dbReference type="SAM" id="SignalP"/>
    </source>
</evidence>
<evidence type="ECO:0000313" key="7">
    <source>
        <dbReference type="Proteomes" id="UP000517547"/>
    </source>
</evidence>
<proteinExistence type="predicted"/>
<dbReference type="RefSeq" id="WP_017128989.1">
    <property type="nucleotide sequence ID" value="NZ_JACAOR010000010.1"/>
</dbReference>
<keyword evidence="3 5" id="KW-0732">Signal</keyword>
<gene>
    <name evidence="6" type="ORF">HX845_28835</name>
</gene>
<keyword evidence="4" id="KW-0653">Protein transport</keyword>
<dbReference type="InterPro" id="IPR029046">
    <property type="entry name" value="LolA/LolB/LppX"/>
</dbReference>
<protein>
    <submittedName>
        <fullName evidence="6">DUF2092 domain-containing protein</fullName>
    </submittedName>
</protein>
<keyword evidence="2" id="KW-0813">Transport</keyword>
<comment type="subunit">
    <text evidence="1">Monomer.</text>
</comment>
<evidence type="ECO:0000256" key="4">
    <source>
        <dbReference type="ARBA" id="ARBA00022927"/>
    </source>
</evidence>